<proteinExistence type="predicted"/>
<dbReference type="SMART" id="SM01411">
    <property type="entry name" value="Ephrin_rec_like"/>
    <property type="match status" value="5"/>
</dbReference>
<dbReference type="KEGG" id="lgi:LOTGIDRAFT_111802"/>
<accession>V4B5F1</accession>
<evidence type="ECO:0008006" key="3">
    <source>
        <dbReference type="Google" id="ProtNLM"/>
    </source>
</evidence>
<dbReference type="OMA" id="YTCNQGD"/>
<dbReference type="GeneID" id="20230781"/>
<reference evidence="1 2" key="1">
    <citation type="journal article" date="2013" name="Nature">
        <title>Insights into bilaterian evolution from three spiralian genomes.</title>
        <authorList>
            <person name="Simakov O."/>
            <person name="Marletaz F."/>
            <person name="Cho S.J."/>
            <person name="Edsinger-Gonzales E."/>
            <person name="Havlak P."/>
            <person name="Hellsten U."/>
            <person name="Kuo D.H."/>
            <person name="Larsson T."/>
            <person name="Lv J."/>
            <person name="Arendt D."/>
            <person name="Savage R."/>
            <person name="Osoegawa K."/>
            <person name="de Jong P."/>
            <person name="Grimwood J."/>
            <person name="Chapman J.A."/>
            <person name="Shapiro H."/>
            <person name="Aerts A."/>
            <person name="Otillar R.P."/>
            <person name="Terry A.Y."/>
            <person name="Boore J.L."/>
            <person name="Grigoriev I.V."/>
            <person name="Lindberg D.R."/>
            <person name="Seaver E.C."/>
            <person name="Weisblat D.A."/>
            <person name="Putnam N.H."/>
            <person name="Rokhsar D.S."/>
        </authorList>
    </citation>
    <scope>NUCLEOTIDE SEQUENCE [LARGE SCALE GENOMIC DNA]</scope>
</reference>
<dbReference type="Proteomes" id="UP000030746">
    <property type="component" value="Unassembled WGS sequence"/>
</dbReference>
<dbReference type="CTD" id="20230781"/>
<dbReference type="AlphaFoldDB" id="V4B5F1"/>
<keyword evidence="2" id="KW-1185">Reference proteome</keyword>
<dbReference type="PANTHER" id="PTHR46104">
    <property type="entry name" value="GENE 9195-RELATED-RELATED"/>
    <property type="match status" value="1"/>
</dbReference>
<sequence length="411" mass="43334">MLTDIAECQLCLPGYYCDLTALEYPRGLCDAGFYCTEGSNSSNPSLTTATGGPCPVGTYCETGSSQPVNCVAGTYNNLEQQQSCLDCPVGYYCEEKAISTTECAPSHGVVTPKVCPAGFYCYNGTKTDREYPCPLGTYSNTTSLESLTECRDCPPGYYCEAENITEPTSKCFAGYYCVLASATPAPSLSSVGGPCPQGTYCPKGSSQTIPCPQGTYGDRPLLTALSECSVCPPGEYCAISGLSAPNGSCLAGYFCTNASEEANPVGKSYGDECPVGYYCPDHSYQPTACPAGTYQPFNRRVNDSDCIPCSPGKFCNITGAGQEAGDCNEGFYCIGRASAPSPYDGITGNICPSGSYCPVASPQHYYCPNGTYTNHSGAAVCYDCPDGHYCVNRDRADPCLPGMFDVILGEI</sequence>
<dbReference type="RefSeq" id="XP_009047861.1">
    <property type="nucleotide sequence ID" value="XM_009049613.1"/>
</dbReference>
<evidence type="ECO:0000313" key="1">
    <source>
        <dbReference type="EMBL" id="ESP01227.1"/>
    </source>
</evidence>
<evidence type="ECO:0000313" key="2">
    <source>
        <dbReference type="Proteomes" id="UP000030746"/>
    </source>
</evidence>
<dbReference type="Gene3D" id="2.10.50.10">
    <property type="entry name" value="Tumor Necrosis Factor Receptor, subunit A, domain 2"/>
    <property type="match status" value="3"/>
</dbReference>
<dbReference type="OrthoDB" id="413581at2759"/>
<name>V4B5F1_LOTGI</name>
<dbReference type="STRING" id="225164.V4B5F1"/>
<dbReference type="SUPFAM" id="SSF57184">
    <property type="entry name" value="Growth factor receptor domain"/>
    <property type="match status" value="2"/>
</dbReference>
<dbReference type="InterPro" id="IPR009030">
    <property type="entry name" value="Growth_fac_rcpt_cys_sf"/>
</dbReference>
<dbReference type="HOGENOM" id="CLU_626353_0_0_1"/>
<protein>
    <recommendedName>
        <fullName evidence="3">Tyrosine-protein kinase ephrin type A/B receptor-like domain-containing protein</fullName>
    </recommendedName>
</protein>
<organism evidence="1 2">
    <name type="scientific">Lottia gigantea</name>
    <name type="common">Giant owl limpet</name>
    <dbReference type="NCBI Taxonomy" id="225164"/>
    <lineage>
        <taxon>Eukaryota</taxon>
        <taxon>Metazoa</taxon>
        <taxon>Spiralia</taxon>
        <taxon>Lophotrochozoa</taxon>
        <taxon>Mollusca</taxon>
        <taxon>Gastropoda</taxon>
        <taxon>Patellogastropoda</taxon>
        <taxon>Lottioidea</taxon>
        <taxon>Lottiidae</taxon>
        <taxon>Lottia</taxon>
    </lineage>
</organism>
<dbReference type="EMBL" id="KB200521">
    <property type="protein sequence ID" value="ESP01227.1"/>
    <property type="molecule type" value="Genomic_DNA"/>
</dbReference>
<gene>
    <name evidence="1" type="ORF">LOTGIDRAFT_111802</name>
</gene>
<dbReference type="PANTHER" id="PTHR46104:SF1">
    <property type="entry name" value="GENE 9195-RELATED"/>
    <property type="match status" value="1"/>
</dbReference>